<dbReference type="GO" id="GO:0004519">
    <property type="term" value="F:endonuclease activity"/>
    <property type="evidence" value="ECO:0007669"/>
    <property type="project" value="UniProtKB-KW"/>
</dbReference>
<dbReference type="GO" id="GO:0016787">
    <property type="term" value="F:hydrolase activity"/>
    <property type="evidence" value="ECO:0007669"/>
    <property type="project" value="UniProtKB-KW"/>
</dbReference>
<evidence type="ECO:0000313" key="7">
    <source>
        <dbReference type="Proteomes" id="UP000289841"/>
    </source>
</evidence>
<dbReference type="SUPFAM" id="SSF55816">
    <property type="entry name" value="5'-nucleotidase (syn. UDP-sugar hydrolase), C-terminal domain"/>
    <property type="match status" value="1"/>
</dbReference>
<dbReference type="InterPro" id="IPR004843">
    <property type="entry name" value="Calcineurin-like_PHP"/>
</dbReference>
<proteinExistence type="inferred from homology"/>
<evidence type="ECO:0000256" key="3">
    <source>
        <dbReference type="RuleBase" id="RU362119"/>
    </source>
</evidence>
<dbReference type="Gene3D" id="3.90.780.10">
    <property type="entry name" value="5'-Nucleotidase, C-terminal domain"/>
    <property type="match status" value="1"/>
</dbReference>
<evidence type="ECO:0000313" key="6">
    <source>
        <dbReference type="EMBL" id="VEU80879.1"/>
    </source>
</evidence>
<dbReference type="PANTHER" id="PTHR11575">
    <property type="entry name" value="5'-NUCLEOTIDASE-RELATED"/>
    <property type="match status" value="1"/>
</dbReference>
<dbReference type="STRING" id="1278311.GCA_000428705_00258"/>
<sequence length="697" mass="80787">MKKILMTMLFLVTAIVIVGCVPKKHKVEFYVDSELYKTQYILDKETIEKVDTPKKDGYTFEYWLEGEEKFEEDTIITKNIRLDAKFAKNEEYFNVKFLVDGEEFIVKQVIKGKKLEFVDGPERDGYQFEYWMNDNEKFSFETIISNDLVLVAKYTEVGHEVKYYIDNNVHRITRVSEGKILKLIDAPNKIGYKFLYWTVDGIKYDNSKPANNDITLTAKYERINNQEVTNMLDFYYINDTHGAVLNKENEMGVAKIANLIKSKKLENPDNTVFITGGDMFQGQLISNDNRGAVIVESLNSMNLDAFVIGNHEFDWGLETILKYFNPKTSGVKANFPILGANVKLKSTDEMPEFLDAYTIVNKGNIKVGIIGLMGDGLETSIAKQRVNDYYFSNVYQEAQKYVDIIKDQVDMIVVSVHGYTLGQGLMENLANLDKVHLIYNAHTHQKYYGEINRNDYQKVQYAQAGANGYYVSNINFKYKIENENIFVNSQTNEMLDQYNEQLLEAEDVEVKKIVDRYYNQVKHLYEEVVLIAGENMSRDVLANYISKVMKEKAGAVVGFQNSGGTRSELYRGQEITAADIFQIFPFDNRVIGFDVKGSELRKILKNQSLYASNDLLNINDNEIYRVTTNDYVFYSYSEFVDYTYKNEQDYGDMYEVLKKLKANGETHFSSESEILVNQKNPFFKGFFLFICYNYFRW</sequence>
<dbReference type="Gene3D" id="2.60.40.4270">
    <property type="entry name" value="Listeria-Bacteroides repeat domain"/>
    <property type="match status" value="2"/>
</dbReference>
<keyword evidence="6" id="KW-0255">Endonuclease</keyword>
<protein>
    <submittedName>
        <fullName evidence="6">Endonuclease YhcR</fullName>
        <ecNumber evidence="6">3.1.31.-</ecNumber>
    </submittedName>
</protein>
<dbReference type="PRINTS" id="PR01607">
    <property type="entry name" value="APYRASEFAMLY"/>
</dbReference>
<feature type="domain" description="5'-Nucleotidase C-terminal" evidence="5">
    <location>
        <begin position="540"/>
        <end position="607"/>
    </location>
</feature>
<accession>A0A449BEK3</accession>
<evidence type="ECO:0000259" key="5">
    <source>
        <dbReference type="Pfam" id="PF02872"/>
    </source>
</evidence>
<dbReference type="SUPFAM" id="SSF56300">
    <property type="entry name" value="Metallo-dependent phosphatases"/>
    <property type="match status" value="1"/>
</dbReference>
<name>A0A449BEK3_HAPAX</name>
<dbReference type="Proteomes" id="UP000289841">
    <property type="component" value="Chromosome"/>
</dbReference>
<comment type="subcellular location">
    <subcellularLocation>
        <location evidence="1">Cell envelope</location>
    </subcellularLocation>
</comment>
<dbReference type="KEGG" id="aaxa:NCTC10138_01267"/>
<comment type="similarity">
    <text evidence="3">Belongs to the 5'-nucleotidase family.</text>
</comment>
<keyword evidence="6" id="KW-0540">Nuclease</keyword>
<dbReference type="Pfam" id="PF00149">
    <property type="entry name" value="Metallophos"/>
    <property type="match status" value="1"/>
</dbReference>
<dbReference type="GO" id="GO:0009166">
    <property type="term" value="P:nucleotide catabolic process"/>
    <property type="evidence" value="ECO:0007669"/>
    <property type="project" value="InterPro"/>
</dbReference>
<dbReference type="EMBL" id="LR215048">
    <property type="protein sequence ID" value="VEU80879.1"/>
    <property type="molecule type" value="Genomic_DNA"/>
</dbReference>
<dbReference type="PANTHER" id="PTHR11575:SF24">
    <property type="entry name" value="5'-NUCLEOTIDASE"/>
    <property type="match status" value="1"/>
</dbReference>
<keyword evidence="3 6" id="KW-0378">Hydrolase</keyword>
<dbReference type="Pfam" id="PF09479">
    <property type="entry name" value="Flg_new"/>
    <property type="match status" value="3"/>
</dbReference>
<dbReference type="PROSITE" id="PS51257">
    <property type="entry name" value="PROKAR_LIPOPROTEIN"/>
    <property type="match status" value="1"/>
</dbReference>
<dbReference type="InterPro" id="IPR006179">
    <property type="entry name" value="5_nucleotidase/apyrase"/>
</dbReference>
<gene>
    <name evidence="6" type="primary">yhcR</name>
    <name evidence="6" type="ORF">NCTC10138_01267</name>
</gene>
<dbReference type="Gene3D" id="3.60.21.10">
    <property type="match status" value="1"/>
</dbReference>
<keyword evidence="3" id="KW-0547">Nucleotide-binding</keyword>
<keyword evidence="7" id="KW-1185">Reference proteome</keyword>
<keyword evidence="2" id="KW-0732">Signal</keyword>
<evidence type="ECO:0000256" key="1">
    <source>
        <dbReference type="ARBA" id="ARBA00004196"/>
    </source>
</evidence>
<dbReference type="InterPro" id="IPR042229">
    <property type="entry name" value="Listeria/Bacterioides_rpt_sf"/>
</dbReference>
<organism evidence="6 7">
    <name type="scientific">Haploplasma axanthum</name>
    <name type="common">Acholeplasma axanthum</name>
    <dbReference type="NCBI Taxonomy" id="29552"/>
    <lineage>
        <taxon>Bacteria</taxon>
        <taxon>Bacillati</taxon>
        <taxon>Mycoplasmatota</taxon>
        <taxon>Mollicutes</taxon>
        <taxon>Acholeplasmatales</taxon>
        <taxon>Acholeplasmataceae</taxon>
        <taxon>Haploplasma</taxon>
    </lineage>
</organism>
<dbReference type="InterPro" id="IPR008334">
    <property type="entry name" value="5'-Nucleotdase_C"/>
</dbReference>
<dbReference type="InterPro" id="IPR029052">
    <property type="entry name" value="Metallo-depent_PP-like"/>
</dbReference>
<reference evidence="6 7" key="1">
    <citation type="submission" date="2019-01" db="EMBL/GenBank/DDBJ databases">
        <authorList>
            <consortium name="Pathogen Informatics"/>
        </authorList>
    </citation>
    <scope>NUCLEOTIDE SEQUENCE [LARGE SCALE GENOMIC DNA]</scope>
    <source>
        <strain evidence="6 7">NCTC10138</strain>
    </source>
</reference>
<dbReference type="InterPro" id="IPR036907">
    <property type="entry name" value="5'-Nucleotdase_C_sf"/>
</dbReference>
<dbReference type="InterPro" id="IPR013378">
    <property type="entry name" value="InlB-like_B-rpt"/>
</dbReference>
<feature type="domain" description="Calcineurin-like phosphoesterase" evidence="4">
    <location>
        <begin position="234"/>
        <end position="445"/>
    </location>
</feature>
<dbReference type="Pfam" id="PF02872">
    <property type="entry name" value="5_nucleotid_C"/>
    <property type="match status" value="1"/>
</dbReference>
<dbReference type="GO" id="GO:0000166">
    <property type="term" value="F:nucleotide binding"/>
    <property type="evidence" value="ECO:0007669"/>
    <property type="project" value="UniProtKB-KW"/>
</dbReference>
<evidence type="ECO:0000256" key="2">
    <source>
        <dbReference type="ARBA" id="ARBA00022729"/>
    </source>
</evidence>
<evidence type="ECO:0000259" key="4">
    <source>
        <dbReference type="Pfam" id="PF00149"/>
    </source>
</evidence>
<dbReference type="EC" id="3.1.31.-" evidence="6"/>
<dbReference type="GO" id="GO:0030313">
    <property type="term" value="C:cell envelope"/>
    <property type="evidence" value="ECO:0007669"/>
    <property type="project" value="UniProtKB-SubCell"/>
</dbReference>
<dbReference type="AlphaFoldDB" id="A0A449BEK3"/>